<dbReference type="GO" id="GO:0005886">
    <property type="term" value="C:plasma membrane"/>
    <property type="evidence" value="ECO:0007669"/>
    <property type="project" value="UniProtKB-SubCell"/>
</dbReference>
<reference evidence="13 14" key="1">
    <citation type="submission" date="2018-07" db="EMBL/GenBank/DDBJ databases">
        <title>Leeuwenhoekiella genomics.</title>
        <authorList>
            <person name="Tahon G."/>
            <person name="Willems A."/>
        </authorList>
    </citation>
    <scope>NUCLEOTIDE SEQUENCE [LARGE SCALE GENOMIC DNA]</scope>
    <source>
        <strain evidence="13 14">LMG 22550</strain>
    </source>
</reference>
<gene>
    <name evidence="13" type="ORF">DSM00_1665</name>
</gene>
<evidence type="ECO:0000256" key="4">
    <source>
        <dbReference type="ARBA" id="ARBA00022448"/>
    </source>
</evidence>
<feature type="transmembrane region" description="Helical" evidence="10">
    <location>
        <begin position="194"/>
        <end position="213"/>
    </location>
</feature>
<protein>
    <recommendedName>
        <fullName evidence="11">Molybdenum transport system permease</fullName>
    </recommendedName>
</protein>
<sequence>MNWEPLTLTFQLALVVTLILLLVATPVAFWLSHTKSRFKPIIETLVSMPLVLPPTVIGFYFLIAFSPNSGLGSWLNAVFGLKLVFSFTGLVIASVIYSLPFMVHPLQSGLSSISKSITEASYVMGKSKWQTLFKIQLPQIKPAILTGIVLSFAHTVGEFGVVLMIGGNIPGRTKVASIAIYDEVEALNYDAANYYSLILFAITFSILLVVYLVNGNLLKGIIK</sequence>
<dbReference type="Gene3D" id="1.10.3720.10">
    <property type="entry name" value="MetI-like"/>
    <property type="match status" value="1"/>
</dbReference>
<dbReference type="PANTHER" id="PTHR30183">
    <property type="entry name" value="MOLYBDENUM TRANSPORT SYSTEM PERMEASE PROTEIN MODB"/>
    <property type="match status" value="1"/>
</dbReference>
<dbReference type="OrthoDB" id="9795403at2"/>
<evidence type="ECO:0000256" key="3">
    <source>
        <dbReference type="ARBA" id="ARBA00007069"/>
    </source>
</evidence>
<feature type="transmembrane region" description="Helical" evidence="10">
    <location>
        <begin position="44"/>
        <end position="63"/>
    </location>
</feature>
<comment type="similarity">
    <text evidence="3 11">Belongs to the binding-protein-dependent transport system permease family. CysTW subfamily.</text>
</comment>
<evidence type="ECO:0000256" key="9">
    <source>
        <dbReference type="ARBA" id="ARBA00023136"/>
    </source>
</evidence>
<dbReference type="Proteomes" id="UP000289238">
    <property type="component" value="Unassembled WGS sequence"/>
</dbReference>
<evidence type="ECO:0000259" key="12">
    <source>
        <dbReference type="PROSITE" id="PS50928"/>
    </source>
</evidence>
<feature type="transmembrane region" description="Helical" evidence="10">
    <location>
        <begin position="143"/>
        <end position="165"/>
    </location>
</feature>
<organism evidence="13 14">
    <name type="scientific">Leeuwenhoekiella aequorea</name>
    <dbReference type="NCBI Taxonomy" id="283736"/>
    <lineage>
        <taxon>Bacteria</taxon>
        <taxon>Pseudomonadati</taxon>
        <taxon>Bacteroidota</taxon>
        <taxon>Flavobacteriia</taxon>
        <taxon>Flavobacteriales</taxon>
        <taxon>Flavobacteriaceae</taxon>
        <taxon>Leeuwenhoekiella</taxon>
    </lineage>
</organism>
<evidence type="ECO:0000313" key="13">
    <source>
        <dbReference type="EMBL" id="RXG22566.1"/>
    </source>
</evidence>
<feature type="domain" description="ABC transmembrane type-1" evidence="12">
    <location>
        <begin position="6"/>
        <end position="210"/>
    </location>
</feature>
<evidence type="ECO:0000256" key="11">
    <source>
        <dbReference type="RuleBase" id="RU365097"/>
    </source>
</evidence>
<evidence type="ECO:0000256" key="7">
    <source>
        <dbReference type="ARBA" id="ARBA00022692"/>
    </source>
</evidence>
<keyword evidence="14" id="KW-1185">Reference proteome</keyword>
<evidence type="ECO:0000256" key="2">
    <source>
        <dbReference type="ARBA" id="ARBA00004651"/>
    </source>
</evidence>
<dbReference type="InterPro" id="IPR000515">
    <property type="entry name" value="MetI-like"/>
</dbReference>
<dbReference type="SUPFAM" id="SSF161098">
    <property type="entry name" value="MetI-like"/>
    <property type="match status" value="1"/>
</dbReference>
<dbReference type="InterPro" id="IPR035906">
    <property type="entry name" value="MetI-like_sf"/>
</dbReference>
<keyword evidence="6 11" id="KW-0500">Molybdenum</keyword>
<dbReference type="InterPro" id="IPR011867">
    <property type="entry name" value="ModB_ABC"/>
</dbReference>
<comment type="function">
    <text evidence="1 11">Part of the binding-protein-dependent transport system for molybdenum; probably responsible for the translocation of the substrate across the membrane.</text>
</comment>
<name>A0A4Q0P8P8_9FLAO</name>
<keyword evidence="8 10" id="KW-1133">Transmembrane helix</keyword>
<accession>A0A4Q0P8P8</accession>
<dbReference type="PANTHER" id="PTHR30183:SF8">
    <property type="entry name" value="MOLYBDENUM TRANSPORT SYSTEM PERMEASE"/>
    <property type="match status" value="1"/>
</dbReference>
<evidence type="ECO:0000256" key="1">
    <source>
        <dbReference type="ARBA" id="ARBA00002949"/>
    </source>
</evidence>
<feature type="transmembrane region" description="Helical" evidence="10">
    <location>
        <begin position="12"/>
        <end position="32"/>
    </location>
</feature>
<evidence type="ECO:0000313" key="14">
    <source>
        <dbReference type="Proteomes" id="UP000289238"/>
    </source>
</evidence>
<evidence type="ECO:0000256" key="10">
    <source>
        <dbReference type="RuleBase" id="RU363032"/>
    </source>
</evidence>
<dbReference type="CDD" id="cd06261">
    <property type="entry name" value="TM_PBP2"/>
    <property type="match status" value="1"/>
</dbReference>
<dbReference type="NCBIfam" id="TIGR02141">
    <property type="entry name" value="modB_ABC"/>
    <property type="match status" value="1"/>
</dbReference>
<keyword evidence="4 10" id="KW-0813">Transport</keyword>
<dbReference type="PROSITE" id="PS50928">
    <property type="entry name" value="ABC_TM1"/>
    <property type="match status" value="1"/>
</dbReference>
<keyword evidence="7 10" id="KW-0812">Transmembrane</keyword>
<dbReference type="GO" id="GO:0015098">
    <property type="term" value="F:molybdate ion transmembrane transporter activity"/>
    <property type="evidence" value="ECO:0007669"/>
    <property type="project" value="UniProtKB-UniRule"/>
</dbReference>
<feature type="transmembrane region" description="Helical" evidence="10">
    <location>
        <begin position="83"/>
        <end position="103"/>
    </location>
</feature>
<evidence type="ECO:0000256" key="6">
    <source>
        <dbReference type="ARBA" id="ARBA00022505"/>
    </source>
</evidence>
<dbReference type="RefSeq" id="WP_128757555.1">
    <property type="nucleotide sequence ID" value="NZ_QOVM01000003.1"/>
</dbReference>
<evidence type="ECO:0000256" key="5">
    <source>
        <dbReference type="ARBA" id="ARBA00022475"/>
    </source>
</evidence>
<dbReference type="Pfam" id="PF00528">
    <property type="entry name" value="BPD_transp_1"/>
    <property type="match status" value="1"/>
</dbReference>
<comment type="subcellular location">
    <subcellularLocation>
        <location evidence="2 10">Cell membrane</location>
        <topology evidence="2 10">Multi-pass membrane protein</topology>
    </subcellularLocation>
</comment>
<evidence type="ECO:0000256" key="8">
    <source>
        <dbReference type="ARBA" id="ARBA00022989"/>
    </source>
</evidence>
<proteinExistence type="inferred from homology"/>
<keyword evidence="9 10" id="KW-0472">Membrane</keyword>
<comment type="caution">
    <text evidence="13">The sequence shown here is derived from an EMBL/GenBank/DDBJ whole genome shotgun (WGS) entry which is preliminary data.</text>
</comment>
<dbReference type="AlphaFoldDB" id="A0A4Q0P8P8"/>
<keyword evidence="5 11" id="KW-1003">Cell membrane</keyword>
<dbReference type="EMBL" id="QOVM01000003">
    <property type="protein sequence ID" value="RXG22566.1"/>
    <property type="molecule type" value="Genomic_DNA"/>
</dbReference>